<proteinExistence type="predicted"/>
<dbReference type="AlphaFoldDB" id="A0A414NWD8"/>
<name>A0A414NWD8_9FIRM</name>
<protein>
    <submittedName>
        <fullName evidence="1">Uncharacterized protein</fullName>
    </submittedName>
</protein>
<evidence type="ECO:0000313" key="1">
    <source>
        <dbReference type="EMBL" id="RHF51457.1"/>
    </source>
</evidence>
<sequence length="152" mass="18105">MGRYNRQARRKMRKSLGAGAKISNDALETAIDIQREAMQAERLVPTMKNLISEDLRKKYERQVNKEILPRIIEQYLLMTMYILHTWDKTRFGPKRMQDFFVEIFQLQLDMKRPELGLTIEELRKYLESENLHYEDLVTAADKMVAEHEKKVS</sequence>
<evidence type="ECO:0000313" key="2">
    <source>
        <dbReference type="Proteomes" id="UP000283442"/>
    </source>
</evidence>
<organism evidence="1 2">
    <name type="scientific">Mitsuokella multacida</name>
    <dbReference type="NCBI Taxonomy" id="52226"/>
    <lineage>
        <taxon>Bacteria</taxon>
        <taxon>Bacillati</taxon>
        <taxon>Bacillota</taxon>
        <taxon>Negativicutes</taxon>
        <taxon>Selenomonadales</taxon>
        <taxon>Selenomonadaceae</taxon>
        <taxon>Mitsuokella</taxon>
    </lineage>
</organism>
<reference evidence="1 2" key="1">
    <citation type="submission" date="2018-08" db="EMBL/GenBank/DDBJ databases">
        <title>A genome reference for cultivated species of the human gut microbiota.</title>
        <authorList>
            <person name="Zou Y."/>
            <person name="Xue W."/>
            <person name="Luo G."/>
        </authorList>
    </citation>
    <scope>NUCLEOTIDE SEQUENCE [LARGE SCALE GENOMIC DNA]</scope>
    <source>
        <strain evidence="1 2">AM25-21AC</strain>
    </source>
</reference>
<accession>A0A414NWD8</accession>
<gene>
    <name evidence="1" type="ORF">DW674_06735</name>
</gene>
<dbReference type="EMBL" id="QRHE01000006">
    <property type="protein sequence ID" value="RHF51457.1"/>
    <property type="molecule type" value="Genomic_DNA"/>
</dbReference>
<dbReference type="RefSeq" id="WP_118176087.1">
    <property type="nucleotide sequence ID" value="NZ_JAQEAO010000001.1"/>
</dbReference>
<dbReference type="Proteomes" id="UP000283442">
    <property type="component" value="Unassembled WGS sequence"/>
</dbReference>
<comment type="caution">
    <text evidence="1">The sequence shown here is derived from an EMBL/GenBank/DDBJ whole genome shotgun (WGS) entry which is preliminary data.</text>
</comment>